<keyword evidence="2" id="KW-0732">Signal</keyword>
<dbReference type="RefSeq" id="WP_098458610.1">
    <property type="nucleotide sequence ID" value="NZ_PDJH01000001.1"/>
</dbReference>
<evidence type="ECO:0000256" key="2">
    <source>
        <dbReference type="SAM" id="SignalP"/>
    </source>
</evidence>
<feature type="chain" id="PRO_5038655368" description="Lipoprotein" evidence="2">
    <location>
        <begin position="31"/>
        <end position="283"/>
    </location>
</feature>
<dbReference type="Proteomes" id="UP000221394">
    <property type="component" value="Unassembled WGS sequence"/>
</dbReference>
<evidence type="ECO:0008006" key="5">
    <source>
        <dbReference type="Google" id="ProtNLM"/>
    </source>
</evidence>
<sequence length="283" mass="28776">MHAPSRPTKTALGRGLLLLGVALATASGCAAGGSENPPAAATSTTPSAGGPGGSTEPATPSEPAAPAAPALPASCAAIELVEGSRITGDDLGRCLQDFERTARTGSSLVRLTPDDPGVETQWLHADDGTYALLTGRDGGDRVVVTPDGGASEDDGRWVRADAGGSPDEQLASSHVEALRPQVQPDFQAALVRLSDTWLVEGREEVTVLDGTKRSLWRVASAKPVELVAGMPADVSLYMDVPGATEVMVSTGGGNTSERLYGAWGAPVDATAVEKAVAQALDAD</sequence>
<protein>
    <recommendedName>
        <fullName evidence="5">Lipoprotein</fullName>
    </recommendedName>
</protein>
<dbReference type="OrthoDB" id="4828707at2"/>
<evidence type="ECO:0000256" key="1">
    <source>
        <dbReference type="SAM" id="MobiDB-lite"/>
    </source>
</evidence>
<feature type="compositionally biased region" description="Low complexity" evidence="1">
    <location>
        <begin position="37"/>
        <end position="69"/>
    </location>
</feature>
<dbReference type="AlphaFoldDB" id="A0A2A9EFK3"/>
<feature type="region of interest" description="Disordered" evidence="1">
    <location>
        <begin position="28"/>
        <end position="69"/>
    </location>
</feature>
<accession>A0A2A9EFK3</accession>
<reference evidence="3 4" key="1">
    <citation type="submission" date="2017-10" db="EMBL/GenBank/DDBJ databases">
        <title>Sequencing the genomes of 1000 actinobacteria strains.</title>
        <authorList>
            <person name="Klenk H.-P."/>
        </authorList>
    </citation>
    <scope>NUCLEOTIDE SEQUENCE [LARGE SCALE GENOMIC DNA]</scope>
    <source>
        <strain evidence="3 4">DSM 21574</strain>
    </source>
</reference>
<comment type="caution">
    <text evidence="3">The sequence shown here is derived from an EMBL/GenBank/DDBJ whole genome shotgun (WGS) entry which is preliminary data.</text>
</comment>
<evidence type="ECO:0000313" key="3">
    <source>
        <dbReference type="EMBL" id="PFG37583.1"/>
    </source>
</evidence>
<proteinExistence type="predicted"/>
<gene>
    <name evidence="3" type="ORF">ATL41_2350</name>
</gene>
<dbReference type="PROSITE" id="PS51257">
    <property type="entry name" value="PROKAR_LIPOPROTEIN"/>
    <property type="match status" value="1"/>
</dbReference>
<dbReference type="EMBL" id="PDJH01000001">
    <property type="protein sequence ID" value="PFG37583.1"/>
    <property type="molecule type" value="Genomic_DNA"/>
</dbReference>
<name>A0A2A9EFK3_9MICO</name>
<feature type="signal peptide" evidence="2">
    <location>
        <begin position="1"/>
        <end position="30"/>
    </location>
</feature>
<evidence type="ECO:0000313" key="4">
    <source>
        <dbReference type="Proteomes" id="UP000221394"/>
    </source>
</evidence>
<keyword evidence="4" id="KW-1185">Reference proteome</keyword>
<organism evidence="3 4">
    <name type="scientific">Flavimobilis soli</name>
    <dbReference type="NCBI Taxonomy" id="442709"/>
    <lineage>
        <taxon>Bacteria</taxon>
        <taxon>Bacillati</taxon>
        <taxon>Actinomycetota</taxon>
        <taxon>Actinomycetes</taxon>
        <taxon>Micrococcales</taxon>
        <taxon>Jonesiaceae</taxon>
        <taxon>Flavimobilis</taxon>
    </lineage>
</organism>